<organism evidence="5 6">
    <name type="scientific">Halorubrum californiense DSM 19288</name>
    <dbReference type="NCBI Taxonomy" id="1227465"/>
    <lineage>
        <taxon>Archaea</taxon>
        <taxon>Methanobacteriati</taxon>
        <taxon>Methanobacteriota</taxon>
        <taxon>Stenosarchaea group</taxon>
        <taxon>Halobacteria</taxon>
        <taxon>Halobacteriales</taxon>
        <taxon>Haloferacaceae</taxon>
        <taxon>Halorubrum</taxon>
    </lineage>
</organism>
<dbReference type="GO" id="GO:0005829">
    <property type="term" value="C:cytosol"/>
    <property type="evidence" value="ECO:0007669"/>
    <property type="project" value="TreeGrafter"/>
</dbReference>
<evidence type="ECO:0000256" key="2">
    <source>
        <dbReference type="ARBA" id="ARBA00022801"/>
    </source>
</evidence>
<evidence type="ECO:0000313" key="6">
    <source>
        <dbReference type="Proteomes" id="UP000011586"/>
    </source>
</evidence>
<dbReference type="PANTHER" id="PTHR41286:SF1">
    <property type="entry name" value="HNH NUCLEASE YAJD-RELATED"/>
    <property type="match status" value="1"/>
</dbReference>
<keyword evidence="1" id="KW-0540">Nuclease</keyword>
<proteinExistence type="predicted"/>
<feature type="compositionally biased region" description="Polar residues" evidence="3">
    <location>
        <begin position="41"/>
        <end position="53"/>
    </location>
</feature>
<dbReference type="GO" id="GO:0004519">
    <property type="term" value="F:endonuclease activity"/>
    <property type="evidence" value="ECO:0007669"/>
    <property type="project" value="UniProtKB-KW"/>
</dbReference>
<reference evidence="5 6" key="1">
    <citation type="journal article" date="2014" name="PLoS Genet.">
        <title>Phylogenetically driven sequencing of extremely halophilic archaea reveals strategies for static and dynamic osmo-response.</title>
        <authorList>
            <person name="Becker E.A."/>
            <person name="Seitzer P.M."/>
            <person name="Tritt A."/>
            <person name="Larsen D."/>
            <person name="Krusor M."/>
            <person name="Yao A.I."/>
            <person name="Wu D."/>
            <person name="Madern D."/>
            <person name="Eisen J.A."/>
            <person name="Darling A.E."/>
            <person name="Facciotti M.T."/>
        </authorList>
    </citation>
    <scope>NUCLEOTIDE SEQUENCE [LARGE SCALE GENOMIC DNA]</scope>
    <source>
        <strain evidence="5 6">DSM 19288</strain>
    </source>
</reference>
<dbReference type="PANTHER" id="PTHR41286">
    <property type="entry name" value="HNH NUCLEASE YAJD-RELATED"/>
    <property type="match status" value="1"/>
</dbReference>
<protein>
    <submittedName>
        <fullName evidence="5">HNH endonuclease</fullName>
    </submittedName>
</protein>
<dbReference type="Proteomes" id="UP000011586">
    <property type="component" value="Unassembled WGS sequence"/>
</dbReference>
<gene>
    <name evidence="5" type="ORF">C463_04169</name>
</gene>
<name>M0EF16_9EURY</name>
<evidence type="ECO:0000313" key="5">
    <source>
        <dbReference type="EMBL" id="ELZ46376.1"/>
    </source>
</evidence>
<dbReference type="Gene3D" id="1.10.30.50">
    <property type="match status" value="1"/>
</dbReference>
<evidence type="ECO:0000259" key="4">
    <source>
        <dbReference type="PROSITE" id="PS50157"/>
    </source>
</evidence>
<dbReference type="PROSITE" id="PS50157">
    <property type="entry name" value="ZINC_FINGER_C2H2_2"/>
    <property type="match status" value="1"/>
</dbReference>
<dbReference type="GO" id="GO:0016787">
    <property type="term" value="F:hydrolase activity"/>
    <property type="evidence" value="ECO:0007669"/>
    <property type="project" value="UniProtKB-KW"/>
</dbReference>
<dbReference type="EMBL" id="AOJK01000021">
    <property type="protein sequence ID" value="ELZ46376.1"/>
    <property type="molecule type" value="Genomic_DNA"/>
</dbReference>
<dbReference type="GO" id="GO:0008270">
    <property type="term" value="F:zinc ion binding"/>
    <property type="evidence" value="ECO:0007669"/>
    <property type="project" value="InterPro"/>
</dbReference>
<keyword evidence="5" id="KW-0255">Endonuclease</keyword>
<keyword evidence="6" id="KW-1185">Reference proteome</keyword>
<dbReference type="Pfam" id="PF18780">
    <property type="entry name" value="HNH_repeat"/>
    <property type="match status" value="1"/>
</dbReference>
<dbReference type="InterPro" id="IPR002711">
    <property type="entry name" value="HNH"/>
</dbReference>
<dbReference type="RefSeq" id="WP_008441298.1">
    <property type="nucleotide sequence ID" value="NZ_AOJK01000021.1"/>
</dbReference>
<dbReference type="AlphaFoldDB" id="M0EF16"/>
<keyword evidence="2" id="KW-0378">Hydrolase</keyword>
<dbReference type="SMART" id="SM00507">
    <property type="entry name" value="HNHc"/>
    <property type="match status" value="1"/>
</dbReference>
<dbReference type="InterPro" id="IPR003615">
    <property type="entry name" value="HNH_nuc"/>
</dbReference>
<dbReference type="InterPro" id="IPR041025">
    <property type="entry name" value="HNH_repeat"/>
</dbReference>
<comment type="caution">
    <text evidence="5">The sequence shown here is derived from an EMBL/GenBank/DDBJ whole genome shotgun (WGS) entry which is preliminary data.</text>
</comment>
<dbReference type="OrthoDB" id="11472at2157"/>
<dbReference type="InterPro" id="IPR013087">
    <property type="entry name" value="Znf_C2H2_type"/>
</dbReference>
<feature type="domain" description="C2H2-type" evidence="4">
    <location>
        <begin position="1"/>
        <end position="29"/>
    </location>
</feature>
<evidence type="ECO:0000256" key="3">
    <source>
        <dbReference type="SAM" id="MobiDB-lite"/>
    </source>
</evidence>
<feature type="region of interest" description="Disordered" evidence="3">
    <location>
        <begin position="38"/>
        <end position="59"/>
    </location>
</feature>
<dbReference type="STRING" id="1227465.C463_04169"/>
<dbReference type="GO" id="GO:0003676">
    <property type="term" value="F:nucleic acid binding"/>
    <property type="evidence" value="ECO:0007669"/>
    <property type="project" value="InterPro"/>
</dbReference>
<sequence>MKCFDCSKSFENSDRLVAHLSNAHGASRIDARKQVIEKQRSTASDQKQISSNPDDVDSLSELDREEMISQFRQQYYELGGMPTPPELNNIDGYTQQDYIDEFGSVFGTAVFADVVETSPEKYSHDTDGSKKYSEWDLVTEIWRLYELTGKVSVRMMDNGGKYSSQTYQYRFGSWSEALNKANIKGPEPSVASKRDSRQKHYGSKEWNDLRERALERDNYECQSCGITEEKHKEQFGVGLNVHHLTDIAEFDTPEEADSMENLETLCVKCHGTHHPFSKG</sequence>
<dbReference type="CDD" id="cd00085">
    <property type="entry name" value="HNHc"/>
    <property type="match status" value="1"/>
</dbReference>
<accession>M0EF16</accession>
<evidence type="ECO:0000256" key="1">
    <source>
        <dbReference type="ARBA" id="ARBA00022722"/>
    </source>
</evidence>
<dbReference type="PROSITE" id="PS00028">
    <property type="entry name" value="ZINC_FINGER_C2H2_1"/>
    <property type="match status" value="1"/>
</dbReference>
<feature type="region of interest" description="Disordered" evidence="3">
    <location>
        <begin position="184"/>
        <end position="204"/>
    </location>
</feature>
<dbReference type="Pfam" id="PF01844">
    <property type="entry name" value="HNH"/>
    <property type="match status" value="1"/>
</dbReference>